<organism evidence="2 3">
    <name type="scientific">Parascaris univalens</name>
    <name type="common">Nematode worm</name>
    <dbReference type="NCBI Taxonomy" id="6257"/>
    <lineage>
        <taxon>Eukaryota</taxon>
        <taxon>Metazoa</taxon>
        <taxon>Ecdysozoa</taxon>
        <taxon>Nematoda</taxon>
        <taxon>Chromadorea</taxon>
        <taxon>Rhabditida</taxon>
        <taxon>Spirurina</taxon>
        <taxon>Ascaridomorpha</taxon>
        <taxon>Ascaridoidea</taxon>
        <taxon>Ascarididae</taxon>
        <taxon>Parascaris</taxon>
    </lineage>
</organism>
<name>A0A915A1Q8_PARUN</name>
<sequence length="49" mass="5232">NNSSDVEEQTAKEMSSVGVESSSGDEQEKDELSSAIEAADHSDNEKPYA</sequence>
<protein>
    <submittedName>
        <fullName evidence="3">Uncharacterized protein</fullName>
    </submittedName>
</protein>
<feature type="region of interest" description="Disordered" evidence="1">
    <location>
        <begin position="1"/>
        <end position="49"/>
    </location>
</feature>
<reference evidence="3" key="1">
    <citation type="submission" date="2022-11" db="UniProtKB">
        <authorList>
            <consortium name="WormBaseParasite"/>
        </authorList>
    </citation>
    <scope>IDENTIFICATION</scope>
</reference>
<keyword evidence="2" id="KW-1185">Reference proteome</keyword>
<evidence type="ECO:0000313" key="3">
    <source>
        <dbReference type="WBParaSite" id="PgE081_g001_t01"/>
    </source>
</evidence>
<accession>A0A915A1Q8</accession>
<dbReference type="AlphaFoldDB" id="A0A915A1Q8"/>
<proteinExistence type="predicted"/>
<feature type="compositionally biased region" description="Basic and acidic residues" evidence="1">
    <location>
        <begin position="38"/>
        <end position="49"/>
    </location>
</feature>
<dbReference type="Proteomes" id="UP000887569">
    <property type="component" value="Unplaced"/>
</dbReference>
<evidence type="ECO:0000256" key="1">
    <source>
        <dbReference type="SAM" id="MobiDB-lite"/>
    </source>
</evidence>
<dbReference type="WBParaSite" id="PgE081_g001_t01">
    <property type="protein sequence ID" value="PgE081_g001_t01"/>
    <property type="gene ID" value="PgE081_g001"/>
</dbReference>
<evidence type="ECO:0000313" key="2">
    <source>
        <dbReference type="Proteomes" id="UP000887569"/>
    </source>
</evidence>
<feature type="compositionally biased region" description="Low complexity" evidence="1">
    <location>
        <begin position="13"/>
        <end position="22"/>
    </location>
</feature>